<sequence length="103" mass="10765">MYHGNGESNTGADINRPLQADIMLEKLRCTELGSPAMGDVAVRGNSPSIKASSFAQAASLALIANIPTEMKSGAVILGKKVVLRSKGSPQSGEIRAVGRDKEK</sequence>
<dbReference type="Proteomes" id="UP001341840">
    <property type="component" value="Unassembled WGS sequence"/>
</dbReference>
<name>A0ABU6T421_9FABA</name>
<protein>
    <submittedName>
        <fullName evidence="1">Uncharacterized protein</fullName>
    </submittedName>
</protein>
<keyword evidence="2" id="KW-1185">Reference proteome</keyword>
<proteinExistence type="predicted"/>
<organism evidence="1 2">
    <name type="scientific">Stylosanthes scabra</name>
    <dbReference type="NCBI Taxonomy" id="79078"/>
    <lineage>
        <taxon>Eukaryota</taxon>
        <taxon>Viridiplantae</taxon>
        <taxon>Streptophyta</taxon>
        <taxon>Embryophyta</taxon>
        <taxon>Tracheophyta</taxon>
        <taxon>Spermatophyta</taxon>
        <taxon>Magnoliopsida</taxon>
        <taxon>eudicotyledons</taxon>
        <taxon>Gunneridae</taxon>
        <taxon>Pentapetalae</taxon>
        <taxon>rosids</taxon>
        <taxon>fabids</taxon>
        <taxon>Fabales</taxon>
        <taxon>Fabaceae</taxon>
        <taxon>Papilionoideae</taxon>
        <taxon>50 kb inversion clade</taxon>
        <taxon>dalbergioids sensu lato</taxon>
        <taxon>Dalbergieae</taxon>
        <taxon>Pterocarpus clade</taxon>
        <taxon>Stylosanthes</taxon>
    </lineage>
</organism>
<reference evidence="1 2" key="1">
    <citation type="journal article" date="2023" name="Plants (Basel)">
        <title>Bridging the Gap: Combining Genomics and Transcriptomics Approaches to Understand Stylosanthes scabra, an Orphan Legume from the Brazilian Caatinga.</title>
        <authorList>
            <person name="Ferreira-Neto J.R.C."/>
            <person name="da Silva M.D."/>
            <person name="Binneck E."/>
            <person name="de Melo N.F."/>
            <person name="da Silva R.H."/>
            <person name="de Melo A.L.T.M."/>
            <person name="Pandolfi V."/>
            <person name="Bustamante F.O."/>
            <person name="Brasileiro-Vidal A.C."/>
            <person name="Benko-Iseppon A.M."/>
        </authorList>
    </citation>
    <scope>NUCLEOTIDE SEQUENCE [LARGE SCALE GENOMIC DNA]</scope>
    <source>
        <tissue evidence="1">Leaves</tissue>
    </source>
</reference>
<evidence type="ECO:0000313" key="2">
    <source>
        <dbReference type="Proteomes" id="UP001341840"/>
    </source>
</evidence>
<evidence type="ECO:0000313" key="1">
    <source>
        <dbReference type="EMBL" id="MED6143447.1"/>
    </source>
</evidence>
<dbReference type="EMBL" id="JASCZI010090634">
    <property type="protein sequence ID" value="MED6143447.1"/>
    <property type="molecule type" value="Genomic_DNA"/>
</dbReference>
<gene>
    <name evidence="1" type="ORF">PIB30_006399</name>
</gene>
<accession>A0ABU6T421</accession>
<comment type="caution">
    <text evidence="1">The sequence shown here is derived from an EMBL/GenBank/DDBJ whole genome shotgun (WGS) entry which is preliminary data.</text>
</comment>